<evidence type="ECO:0000256" key="2">
    <source>
        <dbReference type="PIRSR" id="PIRSR006232-1"/>
    </source>
</evidence>
<evidence type="ECO:0000313" key="7">
    <source>
        <dbReference type="EMBL" id="GIG08253.1"/>
    </source>
</evidence>
<dbReference type="PANTHER" id="PTHR13903:SF8">
    <property type="entry name" value="PIRIN"/>
    <property type="match status" value="1"/>
</dbReference>
<sequence>MSNVETAPVETACGHEPVPDGPTHELLPGREVVLGGPRGMMVSRTLPHKDRRMVGAWCFVDQYGPADHDMRVPPHPHTGLQTVSWLVAGEVLHRDSIGSEALIRPGQLNLMTSGHGIVHSEESPAVRTELLHGVQLWVALPDAARSVAPAFEHHAELPVLDRPGAAVTVIMGELDGAVSPATAYTPLVGAEAALAAGARLTLPLRSDFEYAALVLDGAARVDGVALEPGTLLYLGRERASLDLAADGPARVLLLGGEPFEEEIVMWWNFVGRSHGDVATAREQWAAADRRFGEVTGYDGPPLPAPTLPNTPLKPRGRRR</sequence>
<dbReference type="InterPro" id="IPR008778">
    <property type="entry name" value="Pirin_C_dom"/>
</dbReference>
<feature type="region of interest" description="Disordered" evidence="4">
    <location>
        <begin position="295"/>
        <end position="319"/>
    </location>
</feature>
<keyword evidence="2" id="KW-0408">Iron</keyword>
<feature type="binding site" evidence="2">
    <location>
        <position position="77"/>
    </location>
    <ligand>
        <name>Fe cation</name>
        <dbReference type="ChEBI" id="CHEBI:24875"/>
    </ligand>
</feature>
<dbReference type="Proteomes" id="UP000630887">
    <property type="component" value="Unassembled WGS sequence"/>
</dbReference>
<dbReference type="InterPro" id="IPR011051">
    <property type="entry name" value="RmlC_Cupin_sf"/>
</dbReference>
<evidence type="ECO:0000256" key="4">
    <source>
        <dbReference type="SAM" id="MobiDB-lite"/>
    </source>
</evidence>
<dbReference type="InterPro" id="IPR014710">
    <property type="entry name" value="RmlC-like_jellyroll"/>
</dbReference>
<reference evidence="7 8" key="1">
    <citation type="submission" date="2021-01" db="EMBL/GenBank/DDBJ databases">
        <title>Whole genome shotgun sequence of Catellatospora coxensis NBRC 107359.</title>
        <authorList>
            <person name="Komaki H."/>
            <person name="Tamura T."/>
        </authorList>
    </citation>
    <scope>NUCLEOTIDE SEQUENCE [LARGE SCALE GENOMIC DNA]</scope>
    <source>
        <strain evidence="7 8">NBRC 107359</strain>
    </source>
</reference>
<dbReference type="PANTHER" id="PTHR13903">
    <property type="entry name" value="PIRIN-RELATED"/>
    <property type="match status" value="1"/>
</dbReference>
<name>A0A8J3P9E0_9ACTN</name>
<keyword evidence="2" id="KW-0479">Metal-binding</keyword>
<dbReference type="Gene3D" id="2.60.120.10">
    <property type="entry name" value="Jelly Rolls"/>
    <property type="match status" value="1"/>
</dbReference>
<feature type="binding site" evidence="2">
    <location>
        <position position="119"/>
    </location>
    <ligand>
        <name>Fe cation</name>
        <dbReference type="ChEBI" id="CHEBI:24875"/>
    </ligand>
</feature>
<feature type="binding site" evidence="2">
    <location>
        <position position="121"/>
    </location>
    <ligand>
        <name>Fe cation</name>
        <dbReference type="ChEBI" id="CHEBI:24875"/>
    </ligand>
</feature>
<dbReference type="SUPFAM" id="SSF51182">
    <property type="entry name" value="RmlC-like cupins"/>
    <property type="match status" value="1"/>
</dbReference>
<dbReference type="InterPro" id="IPR012093">
    <property type="entry name" value="Pirin"/>
</dbReference>
<comment type="similarity">
    <text evidence="1 3">Belongs to the pirin family.</text>
</comment>
<feature type="domain" description="Pirin C-terminal" evidence="6">
    <location>
        <begin position="191"/>
        <end position="287"/>
    </location>
</feature>
<dbReference type="Pfam" id="PF02678">
    <property type="entry name" value="Pirin"/>
    <property type="match status" value="1"/>
</dbReference>
<organism evidence="7 8">
    <name type="scientific">Catellatospora coxensis</name>
    <dbReference type="NCBI Taxonomy" id="310354"/>
    <lineage>
        <taxon>Bacteria</taxon>
        <taxon>Bacillati</taxon>
        <taxon>Actinomycetota</taxon>
        <taxon>Actinomycetes</taxon>
        <taxon>Micromonosporales</taxon>
        <taxon>Micromonosporaceae</taxon>
        <taxon>Catellatospora</taxon>
    </lineage>
</organism>
<dbReference type="PIRSF" id="PIRSF006232">
    <property type="entry name" value="Pirin"/>
    <property type="match status" value="1"/>
</dbReference>
<dbReference type="GO" id="GO:0046872">
    <property type="term" value="F:metal ion binding"/>
    <property type="evidence" value="ECO:0007669"/>
    <property type="project" value="UniProtKB-KW"/>
</dbReference>
<keyword evidence="8" id="KW-1185">Reference proteome</keyword>
<evidence type="ECO:0000256" key="3">
    <source>
        <dbReference type="RuleBase" id="RU003457"/>
    </source>
</evidence>
<gene>
    <name evidence="7" type="ORF">Cco03nite_49530</name>
</gene>
<dbReference type="InterPro" id="IPR003829">
    <property type="entry name" value="Pirin_N_dom"/>
</dbReference>
<evidence type="ECO:0008006" key="9">
    <source>
        <dbReference type="Google" id="ProtNLM"/>
    </source>
</evidence>
<protein>
    <recommendedName>
        <fullName evidence="9">Pirin</fullName>
    </recommendedName>
</protein>
<evidence type="ECO:0000259" key="6">
    <source>
        <dbReference type="Pfam" id="PF05726"/>
    </source>
</evidence>
<feature type="region of interest" description="Disordered" evidence="4">
    <location>
        <begin position="1"/>
        <end position="26"/>
    </location>
</feature>
<accession>A0A8J3P9E0</accession>
<proteinExistence type="inferred from homology"/>
<evidence type="ECO:0000256" key="1">
    <source>
        <dbReference type="ARBA" id="ARBA00008416"/>
    </source>
</evidence>
<dbReference type="AlphaFoldDB" id="A0A8J3P9E0"/>
<evidence type="ECO:0000313" key="8">
    <source>
        <dbReference type="Proteomes" id="UP000630887"/>
    </source>
</evidence>
<dbReference type="CDD" id="cd02909">
    <property type="entry name" value="cupin_pirin_N"/>
    <property type="match status" value="1"/>
</dbReference>
<dbReference type="CDD" id="cd02247">
    <property type="entry name" value="cupin_pirin_C"/>
    <property type="match status" value="1"/>
</dbReference>
<dbReference type="EMBL" id="BONI01000044">
    <property type="protein sequence ID" value="GIG08253.1"/>
    <property type="molecule type" value="Genomic_DNA"/>
</dbReference>
<comment type="cofactor">
    <cofactor evidence="2">
        <name>Fe cation</name>
        <dbReference type="ChEBI" id="CHEBI:24875"/>
    </cofactor>
    <text evidence="2">Binds 1 Fe cation per subunit.</text>
</comment>
<dbReference type="Pfam" id="PF05726">
    <property type="entry name" value="Pirin_C"/>
    <property type="match status" value="1"/>
</dbReference>
<feature type="domain" description="Pirin N-terminal" evidence="5">
    <location>
        <begin position="42"/>
        <end position="138"/>
    </location>
</feature>
<dbReference type="RefSeq" id="WP_239167624.1">
    <property type="nucleotide sequence ID" value="NZ_BAAALC010000059.1"/>
</dbReference>
<evidence type="ECO:0000259" key="5">
    <source>
        <dbReference type="Pfam" id="PF02678"/>
    </source>
</evidence>
<comment type="caution">
    <text evidence="7">The sequence shown here is derived from an EMBL/GenBank/DDBJ whole genome shotgun (WGS) entry which is preliminary data.</text>
</comment>
<feature type="binding site" evidence="2">
    <location>
        <position position="75"/>
    </location>
    <ligand>
        <name>Fe cation</name>
        <dbReference type="ChEBI" id="CHEBI:24875"/>
    </ligand>
</feature>